<proteinExistence type="predicted"/>
<dbReference type="AlphaFoldDB" id="A0A0Q0SN82"/>
<evidence type="ECO:0000313" key="1">
    <source>
        <dbReference type="EMBL" id="KQB53093.1"/>
    </source>
</evidence>
<organism evidence="1 2">
    <name type="scientific">Pseudomonas endophytica</name>
    <dbReference type="NCBI Taxonomy" id="1563157"/>
    <lineage>
        <taxon>Bacteria</taxon>
        <taxon>Pseudomonadati</taxon>
        <taxon>Pseudomonadota</taxon>
        <taxon>Gammaproteobacteria</taxon>
        <taxon>Pseudomonadales</taxon>
        <taxon>Pseudomonadaceae</taxon>
        <taxon>Pseudomonas</taxon>
    </lineage>
</organism>
<dbReference type="RefSeq" id="WP_055103402.1">
    <property type="nucleotide sequence ID" value="NZ_LLWH01000176.1"/>
</dbReference>
<accession>A0A0Q0SN82</accession>
<sequence length="132" mass="14500">MSATQYAGPKGNNKSTGTVTATLPDGTVFSGSIGDYQHPHTNQLGFFYAKSANREIVISFPKALRPIDKKYTYPDQDINIQWDYRVDGKVYAATKGKVLLQVDDEANAQGTFEFSIEGGQIKDGKFKITNGK</sequence>
<dbReference type="EMBL" id="LLWH01000176">
    <property type="protein sequence ID" value="KQB53093.1"/>
    <property type="molecule type" value="Genomic_DNA"/>
</dbReference>
<comment type="caution">
    <text evidence="1">The sequence shown here is derived from an EMBL/GenBank/DDBJ whole genome shotgun (WGS) entry which is preliminary data.</text>
</comment>
<reference evidence="1 2" key="1">
    <citation type="submission" date="2015-10" db="EMBL/GenBank/DDBJ databases">
        <title>Pseudomonas helleri sp. nov. and Pseudomonas weihenstephanensis sp. nov., isolated from raw cows milk.</title>
        <authorList>
            <person name="Von Neubeck M."/>
            <person name="Huptas C."/>
            <person name="Wenning M."/>
            <person name="Scherer S."/>
        </authorList>
    </citation>
    <scope>NUCLEOTIDE SEQUENCE [LARGE SCALE GENOMIC DNA]</scope>
    <source>
        <strain evidence="1 2">BSTT44</strain>
    </source>
</reference>
<evidence type="ECO:0000313" key="2">
    <source>
        <dbReference type="Proteomes" id="UP000050342"/>
    </source>
</evidence>
<protein>
    <submittedName>
        <fullName evidence="1">Uncharacterized protein</fullName>
    </submittedName>
</protein>
<dbReference type="Proteomes" id="UP000050342">
    <property type="component" value="Unassembled WGS sequence"/>
</dbReference>
<gene>
    <name evidence="1" type="ORF">AQS70_02615</name>
</gene>
<keyword evidence="2" id="KW-1185">Reference proteome</keyword>
<name>A0A0Q0SN82_9PSED</name>